<evidence type="ECO:0000256" key="2">
    <source>
        <dbReference type="SAM" id="SignalP"/>
    </source>
</evidence>
<evidence type="ECO:0000313" key="4">
    <source>
        <dbReference type="Proteomes" id="UP001071777"/>
    </source>
</evidence>
<protein>
    <submittedName>
        <fullName evidence="3">Signal peptide-containing protein</fullName>
    </submittedName>
</protein>
<accession>A0ABQ8P909</accession>
<feature type="chain" id="PRO_5045946749" evidence="2">
    <location>
        <begin position="22"/>
        <end position="165"/>
    </location>
</feature>
<evidence type="ECO:0000313" key="3">
    <source>
        <dbReference type="EMBL" id="KAJ1612885.1"/>
    </source>
</evidence>
<dbReference type="EMBL" id="JAPCXB010000040">
    <property type="protein sequence ID" value="KAJ1612885.1"/>
    <property type="molecule type" value="Genomic_DNA"/>
</dbReference>
<dbReference type="Proteomes" id="UP001071777">
    <property type="component" value="Unassembled WGS sequence"/>
</dbReference>
<feature type="region of interest" description="Disordered" evidence="1">
    <location>
        <begin position="78"/>
        <end position="105"/>
    </location>
</feature>
<sequence>MFLKRFISIAVFAAVLLFTQSLLFRDDSSGLVGEHSFLQIPSRSSASEDEESDGCCSGLRKRFRRMFRSLFRSCRCCASSDEEQPEPEVPEEPEEPIESGINIPDNMTRKDQKLVDEITKLLSVYTRFDCENNKDTPACKHLRDRIKQLKRRLRRRGAGTLTTRL</sequence>
<feature type="signal peptide" evidence="2">
    <location>
        <begin position="1"/>
        <end position="21"/>
    </location>
</feature>
<feature type="compositionally biased region" description="Acidic residues" evidence="1">
    <location>
        <begin position="80"/>
        <end position="97"/>
    </location>
</feature>
<comment type="caution">
    <text evidence="3">The sequence shown here is derived from an EMBL/GenBank/DDBJ whole genome shotgun (WGS) entry which is preliminary data.</text>
</comment>
<organism evidence="3 4">
    <name type="scientific">Cryptosporidium canis</name>
    <dbReference type="NCBI Taxonomy" id="195482"/>
    <lineage>
        <taxon>Eukaryota</taxon>
        <taxon>Sar</taxon>
        <taxon>Alveolata</taxon>
        <taxon>Apicomplexa</taxon>
        <taxon>Conoidasida</taxon>
        <taxon>Coccidia</taxon>
        <taxon>Eucoccidiorida</taxon>
        <taxon>Eimeriorina</taxon>
        <taxon>Cryptosporidiidae</taxon>
        <taxon>Cryptosporidium</taxon>
    </lineage>
</organism>
<name>A0ABQ8P909_9CRYT</name>
<reference evidence="3" key="1">
    <citation type="submission" date="2022-10" db="EMBL/GenBank/DDBJ databases">
        <title>Adaptive evolution leads to modifications in subtelomeric GC content in a zoonotic Cryptosporidium species.</title>
        <authorList>
            <person name="Li J."/>
            <person name="Feng Y."/>
            <person name="Xiao L."/>
        </authorList>
    </citation>
    <scope>NUCLEOTIDE SEQUENCE</scope>
    <source>
        <strain evidence="3">25894</strain>
    </source>
</reference>
<keyword evidence="2" id="KW-0732">Signal</keyword>
<evidence type="ECO:0000256" key="1">
    <source>
        <dbReference type="SAM" id="MobiDB-lite"/>
    </source>
</evidence>
<gene>
    <name evidence="3" type="ORF">OJ252_1092</name>
</gene>
<keyword evidence="4" id="KW-1185">Reference proteome</keyword>
<proteinExistence type="predicted"/>